<evidence type="ECO:0000313" key="9">
    <source>
        <dbReference type="Proteomes" id="UP001589587"/>
    </source>
</evidence>
<feature type="region of interest" description="Disordered" evidence="6">
    <location>
        <begin position="1"/>
        <end position="24"/>
    </location>
</feature>
<keyword evidence="9" id="KW-1185">Reference proteome</keyword>
<feature type="compositionally biased region" description="Basic and acidic residues" evidence="6">
    <location>
        <begin position="318"/>
        <end position="354"/>
    </location>
</feature>
<evidence type="ECO:0000313" key="8">
    <source>
        <dbReference type="EMBL" id="MFB9782924.1"/>
    </source>
</evidence>
<sequence length="516" mass="54106">MTGADTAPVEADPDDPRKPQSPTELTKSSWLYVLRSTARQFSRDQCTDLAAALTYYAVLSLFPAILAVVSLLGVFGQGQSTVDAVLQIVGALGPSSAVDTLRGPIQQLVQAPAAGFALIAGIAGALWSASGYVGAFGRAMNRMYEVDEGRPVWKLRPVMLLVTIVALTLIGCAAAMLAISGPVARAIGDVIGAGDTALTVWNIARWPVVLVFVVLAVAILYYATPNIQQPKFRWISGGAALAIVVWILASVGFGFYVANFSSYNKTYGSLAGAIVFLLWLWITNLALLFGAELDSELERGRQLQAGIAAEEQLQLPPRDTRVSDKNAQKDADEVERGRELRQAHISDHGSEKSRAASSADPYPPKPGGTPMSDPTRDHAERTPTPNSPQAADLSTVQLVERLTEQVSTLVRTEIAAGLDEVKNKGTRLGIGIGISGAGAVLALFGLATLIAAAVLGLATVVAPWLAALIVGVTVLMIGGAVAAVGATRSKKALPPVPQDTAASVSEDISTIKKGIR</sequence>
<accession>A0ABV5XKD5</accession>
<evidence type="ECO:0000256" key="3">
    <source>
        <dbReference type="ARBA" id="ARBA00022692"/>
    </source>
</evidence>
<dbReference type="InterPro" id="IPR017039">
    <property type="entry name" value="Virul_fac_BrkB"/>
</dbReference>
<dbReference type="NCBIfam" id="TIGR00765">
    <property type="entry name" value="yihY_not_rbn"/>
    <property type="match status" value="1"/>
</dbReference>
<feature type="region of interest" description="Disordered" evidence="6">
    <location>
        <begin position="308"/>
        <end position="392"/>
    </location>
</feature>
<dbReference type="InterPro" id="IPR009937">
    <property type="entry name" value="Phage_holin_3_6"/>
</dbReference>
<dbReference type="PANTHER" id="PTHR30213:SF0">
    <property type="entry name" value="UPF0761 MEMBRANE PROTEIN YIHY"/>
    <property type="match status" value="1"/>
</dbReference>
<feature type="transmembrane region" description="Helical" evidence="7">
    <location>
        <begin position="113"/>
        <end position="137"/>
    </location>
</feature>
<evidence type="ECO:0000256" key="1">
    <source>
        <dbReference type="ARBA" id="ARBA00004651"/>
    </source>
</evidence>
<keyword evidence="4 7" id="KW-1133">Transmembrane helix</keyword>
<dbReference type="Pfam" id="PF03631">
    <property type="entry name" value="Virul_fac_BrkB"/>
    <property type="match status" value="1"/>
</dbReference>
<reference evidence="8 9" key="1">
    <citation type="submission" date="2024-09" db="EMBL/GenBank/DDBJ databases">
        <authorList>
            <person name="Sun Q."/>
            <person name="Mori K."/>
        </authorList>
    </citation>
    <scope>NUCLEOTIDE SEQUENCE [LARGE SCALE GENOMIC DNA]</scope>
    <source>
        <strain evidence="8 9">JCM 11411</strain>
    </source>
</reference>
<dbReference type="Pfam" id="PF07332">
    <property type="entry name" value="Phage_holin_3_6"/>
    <property type="match status" value="1"/>
</dbReference>
<keyword evidence="3 7" id="KW-0812">Transmembrane</keyword>
<dbReference type="GeneID" id="93806868"/>
<dbReference type="EMBL" id="JBHMAS010000058">
    <property type="protein sequence ID" value="MFB9782924.1"/>
    <property type="molecule type" value="Genomic_DNA"/>
</dbReference>
<dbReference type="PANTHER" id="PTHR30213">
    <property type="entry name" value="INNER MEMBRANE PROTEIN YHJD"/>
    <property type="match status" value="1"/>
</dbReference>
<feature type="transmembrane region" description="Helical" evidence="7">
    <location>
        <begin position="203"/>
        <end position="222"/>
    </location>
</feature>
<feature type="transmembrane region" description="Helical" evidence="7">
    <location>
        <begin position="432"/>
        <end position="458"/>
    </location>
</feature>
<feature type="transmembrane region" description="Helical" evidence="7">
    <location>
        <begin position="158"/>
        <end position="183"/>
    </location>
</feature>
<evidence type="ECO:0000256" key="5">
    <source>
        <dbReference type="ARBA" id="ARBA00023136"/>
    </source>
</evidence>
<evidence type="ECO:0000256" key="6">
    <source>
        <dbReference type="SAM" id="MobiDB-lite"/>
    </source>
</evidence>
<feature type="transmembrane region" description="Helical" evidence="7">
    <location>
        <begin position="464"/>
        <end position="484"/>
    </location>
</feature>
<organism evidence="8 9">
    <name type="scientific">Rhodococcus baikonurensis</name>
    <dbReference type="NCBI Taxonomy" id="172041"/>
    <lineage>
        <taxon>Bacteria</taxon>
        <taxon>Bacillati</taxon>
        <taxon>Actinomycetota</taxon>
        <taxon>Actinomycetes</taxon>
        <taxon>Mycobacteriales</taxon>
        <taxon>Nocardiaceae</taxon>
        <taxon>Rhodococcus</taxon>
        <taxon>Rhodococcus erythropolis group</taxon>
    </lineage>
</organism>
<feature type="transmembrane region" description="Helical" evidence="7">
    <location>
        <begin position="234"/>
        <end position="258"/>
    </location>
</feature>
<feature type="transmembrane region" description="Helical" evidence="7">
    <location>
        <begin position="270"/>
        <end position="291"/>
    </location>
</feature>
<dbReference type="RefSeq" id="WP_064442830.1">
    <property type="nucleotide sequence ID" value="NZ_JBEUOO010000073.1"/>
</dbReference>
<protein>
    <submittedName>
        <fullName evidence="8">YhjD/YihY/BrkB family envelope integrity protein</fullName>
    </submittedName>
</protein>
<evidence type="ECO:0000256" key="2">
    <source>
        <dbReference type="ARBA" id="ARBA00022475"/>
    </source>
</evidence>
<keyword evidence="2" id="KW-1003">Cell membrane</keyword>
<evidence type="ECO:0000256" key="4">
    <source>
        <dbReference type="ARBA" id="ARBA00022989"/>
    </source>
</evidence>
<proteinExistence type="predicted"/>
<dbReference type="Proteomes" id="UP001589587">
    <property type="component" value="Unassembled WGS sequence"/>
</dbReference>
<comment type="subcellular location">
    <subcellularLocation>
        <location evidence="1">Cell membrane</location>
        <topology evidence="1">Multi-pass membrane protein</topology>
    </subcellularLocation>
</comment>
<keyword evidence="5 7" id="KW-0472">Membrane</keyword>
<feature type="compositionally biased region" description="Polar residues" evidence="6">
    <location>
        <begin position="383"/>
        <end position="392"/>
    </location>
</feature>
<comment type="caution">
    <text evidence="8">The sequence shown here is derived from an EMBL/GenBank/DDBJ whole genome shotgun (WGS) entry which is preliminary data.</text>
</comment>
<evidence type="ECO:0000256" key="7">
    <source>
        <dbReference type="SAM" id="Phobius"/>
    </source>
</evidence>
<feature type="transmembrane region" description="Helical" evidence="7">
    <location>
        <begin position="49"/>
        <end position="75"/>
    </location>
</feature>
<gene>
    <name evidence="8" type="ORF">ACFFQ6_24770</name>
</gene>
<name>A0ABV5XKD5_9NOCA</name>